<dbReference type="SMART" id="SM00646">
    <property type="entry name" value="Ami_3"/>
    <property type="match status" value="1"/>
</dbReference>
<dbReference type="AlphaFoldDB" id="A0A0G0LEA7"/>
<feature type="domain" description="MurNAc-LAA" evidence="3">
    <location>
        <begin position="120"/>
        <end position="241"/>
    </location>
</feature>
<name>A0A0G0LEA7_9BACT</name>
<dbReference type="Proteomes" id="UP000033934">
    <property type="component" value="Unassembled WGS sequence"/>
</dbReference>
<gene>
    <name evidence="4" type="ORF">UT11_C0027G0007</name>
</gene>
<dbReference type="PANTHER" id="PTHR30404:SF0">
    <property type="entry name" value="N-ACETYLMURAMOYL-L-ALANINE AMIDASE AMIC"/>
    <property type="match status" value="1"/>
</dbReference>
<evidence type="ECO:0000256" key="2">
    <source>
        <dbReference type="SAM" id="Phobius"/>
    </source>
</evidence>
<dbReference type="SUPFAM" id="SSF53187">
    <property type="entry name" value="Zn-dependent exopeptidases"/>
    <property type="match status" value="1"/>
</dbReference>
<dbReference type="GO" id="GO:0008745">
    <property type="term" value="F:N-acetylmuramoyl-L-alanine amidase activity"/>
    <property type="evidence" value="ECO:0007669"/>
    <property type="project" value="InterPro"/>
</dbReference>
<reference evidence="4 5" key="1">
    <citation type="journal article" date="2015" name="Nature">
        <title>rRNA introns, odd ribosomes, and small enigmatic genomes across a large radiation of phyla.</title>
        <authorList>
            <person name="Brown C.T."/>
            <person name="Hug L.A."/>
            <person name="Thomas B.C."/>
            <person name="Sharon I."/>
            <person name="Castelle C.J."/>
            <person name="Singh A."/>
            <person name="Wilkins M.J."/>
            <person name="Williams K.H."/>
            <person name="Banfield J.F."/>
        </authorList>
    </citation>
    <scope>NUCLEOTIDE SEQUENCE [LARGE SCALE GENOMIC DNA]</scope>
</reference>
<dbReference type="PANTHER" id="PTHR30404">
    <property type="entry name" value="N-ACETYLMURAMOYL-L-ALANINE AMIDASE"/>
    <property type="match status" value="1"/>
</dbReference>
<proteinExistence type="predicted"/>
<dbReference type="Pfam" id="PF01520">
    <property type="entry name" value="Amidase_3"/>
    <property type="match status" value="1"/>
</dbReference>
<feature type="transmembrane region" description="Helical" evidence="2">
    <location>
        <begin position="16"/>
        <end position="38"/>
    </location>
</feature>
<sequence length="247" mass="27982">MARSDVLKNKRKTHRIVIVALIFICIYFVGNVLLSAVLKIKIFQPGVVLSVEKSIEEHKIGIQVGHWKNDELPDELANLRGRSTGAQEYNITEWEVSQKVAQLLKQELEKKNFKVDLLPATVPIDYKADAFISLHADSNNDSSVSGFKFTSSVWDKSGQADRFGADLEKSYLKNSGLGVATFISSEMEYYYAFNYRRFKHTVDPTTPAVIFELGFLSNQKDRRFLLNHPEKAATGLSKGIEHFFDTE</sequence>
<dbReference type="GO" id="GO:0030288">
    <property type="term" value="C:outer membrane-bounded periplasmic space"/>
    <property type="evidence" value="ECO:0007669"/>
    <property type="project" value="TreeGrafter"/>
</dbReference>
<keyword evidence="1 4" id="KW-0378">Hydrolase</keyword>
<keyword evidence="2" id="KW-0812">Transmembrane</keyword>
<dbReference type="EMBL" id="LBVO01000027">
    <property type="protein sequence ID" value="KKQ89387.1"/>
    <property type="molecule type" value="Genomic_DNA"/>
</dbReference>
<protein>
    <submittedName>
        <fullName evidence="4">Cell wall hydrolase/autolysin</fullName>
    </submittedName>
</protein>
<accession>A0A0G0LEA7</accession>
<dbReference type="InterPro" id="IPR050695">
    <property type="entry name" value="N-acetylmuramoyl_amidase_3"/>
</dbReference>
<dbReference type="GO" id="GO:0009253">
    <property type="term" value="P:peptidoglycan catabolic process"/>
    <property type="evidence" value="ECO:0007669"/>
    <property type="project" value="InterPro"/>
</dbReference>
<keyword evidence="2" id="KW-1133">Transmembrane helix</keyword>
<keyword evidence="2" id="KW-0472">Membrane</keyword>
<dbReference type="InterPro" id="IPR002508">
    <property type="entry name" value="MurNAc-LAA_cat"/>
</dbReference>
<evidence type="ECO:0000259" key="3">
    <source>
        <dbReference type="SMART" id="SM00646"/>
    </source>
</evidence>
<evidence type="ECO:0000313" key="5">
    <source>
        <dbReference type="Proteomes" id="UP000033934"/>
    </source>
</evidence>
<evidence type="ECO:0000256" key="1">
    <source>
        <dbReference type="ARBA" id="ARBA00022801"/>
    </source>
</evidence>
<organism evidence="4 5">
    <name type="scientific">Berkelbacteria bacterium GW2011_GWA2_38_9</name>
    <dbReference type="NCBI Taxonomy" id="1618334"/>
    <lineage>
        <taxon>Bacteria</taxon>
        <taxon>Candidatus Berkelbacteria</taxon>
    </lineage>
</organism>
<dbReference type="CDD" id="cd02696">
    <property type="entry name" value="MurNAc-LAA"/>
    <property type="match status" value="1"/>
</dbReference>
<evidence type="ECO:0000313" key="4">
    <source>
        <dbReference type="EMBL" id="KKQ89387.1"/>
    </source>
</evidence>
<comment type="caution">
    <text evidence="4">The sequence shown here is derived from an EMBL/GenBank/DDBJ whole genome shotgun (WGS) entry which is preliminary data.</text>
</comment>
<dbReference type="Gene3D" id="3.40.630.40">
    <property type="entry name" value="Zn-dependent exopeptidases"/>
    <property type="match status" value="1"/>
</dbReference>